<dbReference type="Proteomes" id="UP001350748">
    <property type="component" value="Unassembled WGS sequence"/>
</dbReference>
<comment type="caution">
    <text evidence="1">The sequence shown here is derived from an EMBL/GenBank/DDBJ whole genome shotgun (WGS) entry which is preliminary data.</text>
</comment>
<sequence length="93" mass="10094">MSATAAARVYIVNDDAPEAAKDAAVKPVTVFVRFSPNASVFEVSHLPAHLTGEQWVKLLHIHAGDRYQSRAGGRGFFQISPDELARLQALPPL</sequence>
<keyword evidence="2" id="KW-1185">Reference proteome</keyword>
<dbReference type="EMBL" id="JAZHYN010000031">
    <property type="protein sequence ID" value="MEF3367082.1"/>
    <property type="molecule type" value="Genomic_DNA"/>
</dbReference>
<dbReference type="RefSeq" id="WP_332082113.1">
    <property type="nucleotide sequence ID" value="NZ_JAZHYN010000031.1"/>
</dbReference>
<protein>
    <submittedName>
        <fullName evidence="1">Uncharacterized protein</fullName>
    </submittedName>
</protein>
<reference evidence="1 2" key="1">
    <citation type="submission" date="2024-02" db="EMBL/GenBank/DDBJ databases">
        <authorList>
            <person name="Grouzdev D."/>
        </authorList>
    </citation>
    <scope>NUCLEOTIDE SEQUENCE [LARGE SCALE GENOMIC DNA]</scope>
    <source>
        <strain evidence="1 2">9N</strain>
    </source>
</reference>
<evidence type="ECO:0000313" key="1">
    <source>
        <dbReference type="EMBL" id="MEF3367082.1"/>
    </source>
</evidence>
<accession>A0ABU7XI68</accession>
<organism evidence="1 2">
    <name type="scientific">Methylocystis borbori</name>
    <dbReference type="NCBI Taxonomy" id="3118750"/>
    <lineage>
        <taxon>Bacteria</taxon>
        <taxon>Pseudomonadati</taxon>
        <taxon>Pseudomonadota</taxon>
        <taxon>Alphaproteobacteria</taxon>
        <taxon>Hyphomicrobiales</taxon>
        <taxon>Methylocystaceae</taxon>
        <taxon>Methylocystis</taxon>
    </lineage>
</organism>
<proteinExistence type="predicted"/>
<evidence type="ECO:0000313" key="2">
    <source>
        <dbReference type="Proteomes" id="UP001350748"/>
    </source>
</evidence>
<gene>
    <name evidence="1" type="ORF">V3H18_11115</name>
</gene>
<name>A0ABU7XI68_9HYPH</name>